<dbReference type="Proteomes" id="UP000696931">
    <property type="component" value="Unassembled WGS sequence"/>
</dbReference>
<dbReference type="NCBIfam" id="TIGR01280">
    <property type="entry name" value="xseB"/>
    <property type="match status" value="1"/>
</dbReference>
<sequence>MAPKKPAADGGPQLSFEDAMKRLETIVEELEGGQLSLEDSIARYEEGVKLSRRLTTTLDEAEKRIERLVESQEEGGEPTTEPFEDDERGGPASAPGSLF</sequence>
<dbReference type="AlphaFoldDB" id="A0A933SA53"/>
<feature type="region of interest" description="Disordered" evidence="7">
    <location>
        <begin position="68"/>
        <end position="99"/>
    </location>
</feature>
<gene>
    <name evidence="6" type="primary">xseB</name>
    <name evidence="8" type="ORF">HZA61_04765</name>
</gene>
<dbReference type="GO" id="GO:0009318">
    <property type="term" value="C:exodeoxyribonuclease VII complex"/>
    <property type="evidence" value="ECO:0007669"/>
    <property type="project" value="UniProtKB-UniRule"/>
</dbReference>
<keyword evidence="3 6" id="KW-0540">Nuclease</keyword>
<evidence type="ECO:0000256" key="5">
    <source>
        <dbReference type="ARBA" id="ARBA00022839"/>
    </source>
</evidence>
<dbReference type="GO" id="GO:0006308">
    <property type="term" value="P:DNA catabolic process"/>
    <property type="evidence" value="ECO:0007669"/>
    <property type="project" value="UniProtKB-UniRule"/>
</dbReference>
<dbReference type="PANTHER" id="PTHR34137">
    <property type="entry name" value="EXODEOXYRIBONUCLEASE 7 SMALL SUBUNIT"/>
    <property type="match status" value="1"/>
</dbReference>
<evidence type="ECO:0000256" key="7">
    <source>
        <dbReference type="SAM" id="MobiDB-lite"/>
    </source>
</evidence>
<feature type="compositionally biased region" description="Acidic residues" evidence="7">
    <location>
        <begin position="71"/>
        <end position="87"/>
    </location>
</feature>
<organism evidence="8 9">
    <name type="scientific">Eiseniibacteriota bacterium</name>
    <dbReference type="NCBI Taxonomy" id="2212470"/>
    <lineage>
        <taxon>Bacteria</taxon>
        <taxon>Candidatus Eiseniibacteriota</taxon>
    </lineage>
</organism>
<comment type="catalytic activity">
    <reaction evidence="6">
        <text>Exonucleolytic cleavage in either 5'- to 3'- or 3'- to 5'-direction to yield nucleoside 5'-phosphates.</text>
        <dbReference type="EC" id="3.1.11.6"/>
    </reaction>
</comment>
<dbReference type="GO" id="GO:0005829">
    <property type="term" value="C:cytosol"/>
    <property type="evidence" value="ECO:0007669"/>
    <property type="project" value="TreeGrafter"/>
</dbReference>
<dbReference type="GO" id="GO:0008855">
    <property type="term" value="F:exodeoxyribonuclease VII activity"/>
    <property type="evidence" value="ECO:0007669"/>
    <property type="project" value="UniProtKB-UniRule"/>
</dbReference>
<dbReference type="InterPro" id="IPR037004">
    <property type="entry name" value="Exonuc_VII_ssu_sf"/>
</dbReference>
<comment type="function">
    <text evidence="6">Bidirectionally degrades single-stranded DNA into large acid-insoluble oligonucleotides, which are then degraded further into small acid-soluble oligonucleotides.</text>
</comment>
<dbReference type="Pfam" id="PF02609">
    <property type="entry name" value="Exonuc_VII_S"/>
    <property type="match status" value="1"/>
</dbReference>
<evidence type="ECO:0000313" key="8">
    <source>
        <dbReference type="EMBL" id="MBI5168782.1"/>
    </source>
</evidence>
<proteinExistence type="inferred from homology"/>
<keyword evidence="5 6" id="KW-0269">Exonuclease</keyword>
<comment type="subcellular location">
    <subcellularLocation>
        <location evidence="6">Cytoplasm</location>
    </subcellularLocation>
</comment>
<dbReference type="InterPro" id="IPR003761">
    <property type="entry name" value="Exonuc_VII_S"/>
</dbReference>
<dbReference type="EC" id="3.1.11.6" evidence="6"/>
<keyword evidence="4 6" id="KW-0378">Hydrolase</keyword>
<dbReference type="PANTHER" id="PTHR34137:SF1">
    <property type="entry name" value="EXODEOXYRIBONUCLEASE 7 SMALL SUBUNIT"/>
    <property type="match status" value="1"/>
</dbReference>
<comment type="similarity">
    <text evidence="1 6">Belongs to the XseB family.</text>
</comment>
<evidence type="ECO:0000256" key="4">
    <source>
        <dbReference type="ARBA" id="ARBA00022801"/>
    </source>
</evidence>
<comment type="subunit">
    <text evidence="6">Heterooligomer composed of large and small subunits.</text>
</comment>
<evidence type="ECO:0000256" key="3">
    <source>
        <dbReference type="ARBA" id="ARBA00022722"/>
    </source>
</evidence>
<evidence type="ECO:0000256" key="2">
    <source>
        <dbReference type="ARBA" id="ARBA00022490"/>
    </source>
</evidence>
<reference evidence="8" key="1">
    <citation type="submission" date="2020-07" db="EMBL/GenBank/DDBJ databases">
        <title>Huge and variable diversity of episymbiotic CPR bacteria and DPANN archaea in groundwater ecosystems.</title>
        <authorList>
            <person name="He C.Y."/>
            <person name="Keren R."/>
            <person name="Whittaker M."/>
            <person name="Farag I.F."/>
            <person name="Doudna J."/>
            <person name="Cate J.H.D."/>
            <person name="Banfield J.F."/>
        </authorList>
    </citation>
    <scope>NUCLEOTIDE SEQUENCE</scope>
    <source>
        <strain evidence="8">NC_groundwater_1813_Pr3_B-0.1um_71_17</strain>
    </source>
</reference>
<dbReference type="EMBL" id="JACRIW010000034">
    <property type="protein sequence ID" value="MBI5168782.1"/>
    <property type="molecule type" value="Genomic_DNA"/>
</dbReference>
<name>A0A933SA53_UNCEI</name>
<evidence type="ECO:0000256" key="6">
    <source>
        <dbReference type="HAMAP-Rule" id="MF_00337"/>
    </source>
</evidence>
<dbReference type="Gene3D" id="1.10.287.1040">
    <property type="entry name" value="Exonuclease VII, small subunit"/>
    <property type="match status" value="1"/>
</dbReference>
<comment type="caution">
    <text evidence="8">The sequence shown here is derived from an EMBL/GenBank/DDBJ whole genome shotgun (WGS) entry which is preliminary data.</text>
</comment>
<dbReference type="NCBIfam" id="NF002140">
    <property type="entry name" value="PRK00977.1-4"/>
    <property type="match status" value="1"/>
</dbReference>
<evidence type="ECO:0000256" key="1">
    <source>
        <dbReference type="ARBA" id="ARBA00009998"/>
    </source>
</evidence>
<keyword evidence="2 6" id="KW-0963">Cytoplasm</keyword>
<accession>A0A933SA53</accession>
<evidence type="ECO:0000313" key="9">
    <source>
        <dbReference type="Proteomes" id="UP000696931"/>
    </source>
</evidence>
<dbReference type="SUPFAM" id="SSF116842">
    <property type="entry name" value="XseB-like"/>
    <property type="match status" value="1"/>
</dbReference>
<dbReference type="HAMAP" id="MF_00337">
    <property type="entry name" value="Exonuc_7_S"/>
    <property type="match status" value="1"/>
</dbReference>
<protein>
    <recommendedName>
        <fullName evidence="6">Exodeoxyribonuclease 7 small subunit</fullName>
        <ecNumber evidence="6">3.1.11.6</ecNumber>
    </recommendedName>
    <alternativeName>
        <fullName evidence="6">Exodeoxyribonuclease VII small subunit</fullName>
        <shortName evidence="6">Exonuclease VII small subunit</shortName>
    </alternativeName>
</protein>